<dbReference type="InterPro" id="IPR023198">
    <property type="entry name" value="PGP-like_dom2"/>
</dbReference>
<dbReference type="PANTHER" id="PTHR18901:SF38">
    <property type="entry name" value="PSEUDOURIDINE-5'-PHOSPHATASE"/>
    <property type="match status" value="1"/>
</dbReference>
<dbReference type="Gene3D" id="1.10.150.240">
    <property type="entry name" value="Putative phosphatase, domain 2"/>
    <property type="match status" value="1"/>
</dbReference>
<sequence>MKINASKTKVVIVSRHGRTGLTLAKVTIEGEHIKRIDPLVYLGNVLKSPNESSKDIKQHTEVIYTRTIETILEKYIGPTELSWDVKKKQMGKIAPDLAKLIIEEYKLPLQPAEYTAEARIIQENLFPHCDIMP</sequence>
<dbReference type="FunFam" id="1.10.150.240:FF:000001">
    <property type="entry name" value="Haloacid dehalogenase-like hydrolase domain"/>
    <property type="match status" value="1"/>
</dbReference>
<name>A0AA88IEX9_ARTSF</name>
<organism evidence="1 2">
    <name type="scientific">Artemia franciscana</name>
    <name type="common">Brine shrimp</name>
    <name type="synonym">Artemia sanfranciscana</name>
    <dbReference type="NCBI Taxonomy" id="6661"/>
    <lineage>
        <taxon>Eukaryota</taxon>
        <taxon>Metazoa</taxon>
        <taxon>Ecdysozoa</taxon>
        <taxon>Arthropoda</taxon>
        <taxon>Crustacea</taxon>
        <taxon>Branchiopoda</taxon>
        <taxon>Anostraca</taxon>
        <taxon>Artemiidae</taxon>
        <taxon>Artemia</taxon>
    </lineage>
</organism>
<reference evidence="1" key="1">
    <citation type="submission" date="2023-07" db="EMBL/GenBank/DDBJ databases">
        <title>Chromosome-level genome assembly of Artemia franciscana.</title>
        <authorList>
            <person name="Jo E."/>
        </authorList>
    </citation>
    <scope>NUCLEOTIDE SEQUENCE</scope>
    <source>
        <tissue evidence="1">Whole body</tissue>
    </source>
</reference>
<dbReference type="EMBL" id="JAVRJZ010000008">
    <property type="protein sequence ID" value="KAK2719627.1"/>
    <property type="molecule type" value="Genomic_DNA"/>
</dbReference>
<dbReference type="GO" id="GO:0016791">
    <property type="term" value="F:phosphatase activity"/>
    <property type="evidence" value="ECO:0007669"/>
    <property type="project" value="TreeGrafter"/>
</dbReference>
<feature type="non-terminal residue" evidence="1">
    <location>
        <position position="1"/>
    </location>
</feature>
<evidence type="ECO:0000313" key="2">
    <source>
        <dbReference type="Proteomes" id="UP001187531"/>
    </source>
</evidence>
<protein>
    <submittedName>
        <fullName evidence="1">Uncharacterized protein</fullName>
    </submittedName>
</protein>
<evidence type="ECO:0000313" key="1">
    <source>
        <dbReference type="EMBL" id="KAK2719627.1"/>
    </source>
</evidence>
<gene>
    <name evidence="1" type="ORF">QYM36_005191</name>
</gene>
<dbReference type="AlphaFoldDB" id="A0AA88IEX9"/>
<proteinExistence type="predicted"/>
<dbReference type="Proteomes" id="UP001187531">
    <property type="component" value="Unassembled WGS sequence"/>
</dbReference>
<keyword evidence="2" id="KW-1185">Reference proteome</keyword>
<dbReference type="PANTHER" id="PTHR18901">
    <property type="entry name" value="2-DEOXYGLUCOSE-6-PHOSPHATE PHOSPHATASE 2"/>
    <property type="match status" value="1"/>
</dbReference>
<comment type="caution">
    <text evidence="1">The sequence shown here is derived from an EMBL/GenBank/DDBJ whole genome shotgun (WGS) entry which is preliminary data.</text>
</comment>
<accession>A0AA88IEX9</accession>